<keyword evidence="1" id="KW-0808">Transferase</keyword>
<sequence>MSDKFDYFVLFAEMRTGSNFLEANLNAMTGVACHGEAFNAHFIGYPNRNEILGVTQAARDADPYQLIEAIKAEEGVFGGFRFFNDHDPRVLDTILNDPRCAKIVLTRNPMDSYVSLKIAQATGQWKLTDVRRRRDSKVRFDGPEFAQHVAKLQAFQVFLMNTLQKSGQTAFYVAYEDLQDIDVMNGLATFLGVDARLEDLDSQLKRQNPSSIADKVENFEDIPFALRDLDRFNLSRTPNFEPRRGAAVPSYVAGDDVGLLYLPIPGGPDAAVIDWLARTNGTTPDRLTSGMNQKALRQWKNRHVPSRSFCVLRHPVARAHDSFCRTILSTGPGSYMKIRRTLRNRFDLPIPETMPDAQYDLAAHRTAFLAYLDFVKANLAGQTAIRQDANWATQSAVVSGFAQFASPDAVLREDELPTGLEELAAKVGARKTPAYAAFEDDAPFPLQDIYDNVIEAKCQEVYHKDYATFGFGSWRS</sequence>
<dbReference type="AlphaFoldDB" id="A0A1M5P5U3"/>
<dbReference type="EMBL" id="FQWM01000002">
    <property type="protein sequence ID" value="SHG97085.1"/>
    <property type="molecule type" value="Genomic_DNA"/>
</dbReference>
<evidence type="ECO:0000313" key="1">
    <source>
        <dbReference type="EMBL" id="SHG97085.1"/>
    </source>
</evidence>
<reference evidence="2" key="1">
    <citation type="submission" date="2016-11" db="EMBL/GenBank/DDBJ databases">
        <authorList>
            <person name="Varghese N."/>
            <person name="Submissions S."/>
        </authorList>
    </citation>
    <scope>NUCLEOTIDE SEQUENCE [LARGE SCALE GENOMIC DNA]</scope>
    <source>
        <strain evidence="2">DSM 28223</strain>
    </source>
</reference>
<accession>A0A1M5P5U3</accession>
<evidence type="ECO:0000313" key="2">
    <source>
        <dbReference type="Proteomes" id="UP000184211"/>
    </source>
</evidence>
<name>A0A1M5P5U3_9RHOB</name>
<proteinExistence type="predicted"/>
<organism evidence="1 2">
    <name type="scientific">Cognatishimia maritima</name>
    <dbReference type="NCBI Taxonomy" id="870908"/>
    <lineage>
        <taxon>Bacteria</taxon>
        <taxon>Pseudomonadati</taxon>
        <taxon>Pseudomonadota</taxon>
        <taxon>Alphaproteobacteria</taxon>
        <taxon>Rhodobacterales</taxon>
        <taxon>Paracoccaceae</taxon>
        <taxon>Cognatishimia</taxon>
    </lineage>
</organism>
<dbReference type="SUPFAM" id="SSF52540">
    <property type="entry name" value="P-loop containing nucleoside triphosphate hydrolases"/>
    <property type="match status" value="1"/>
</dbReference>
<protein>
    <submittedName>
        <fullName evidence="1">LPS sulfotransferase NodH</fullName>
    </submittedName>
</protein>
<dbReference type="GO" id="GO:0016740">
    <property type="term" value="F:transferase activity"/>
    <property type="evidence" value="ECO:0007669"/>
    <property type="project" value="UniProtKB-KW"/>
</dbReference>
<dbReference type="InterPro" id="IPR027417">
    <property type="entry name" value="P-loop_NTPase"/>
</dbReference>
<gene>
    <name evidence="1" type="ORF">SAMN04488044_1720</name>
</gene>
<dbReference type="STRING" id="870908.SAMN04488044_1720"/>
<dbReference type="Gene3D" id="3.40.50.300">
    <property type="entry name" value="P-loop containing nucleotide triphosphate hydrolases"/>
    <property type="match status" value="1"/>
</dbReference>
<dbReference type="Proteomes" id="UP000184211">
    <property type="component" value="Unassembled WGS sequence"/>
</dbReference>
<dbReference type="RefSeq" id="WP_072792467.1">
    <property type="nucleotide sequence ID" value="NZ_FQWM01000002.1"/>
</dbReference>
<keyword evidence="2" id="KW-1185">Reference proteome</keyword>
<dbReference type="PROSITE" id="PS51257">
    <property type="entry name" value="PROKAR_LIPOPROTEIN"/>
    <property type="match status" value="1"/>
</dbReference>
<dbReference type="OrthoDB" id="7802556at2"/>